<dbReference type="SUPFAM" id="SSF55073">
    <property type="entry name" value="Nucleotide cyclase"/>
    <property type="match status" value="1"/>
</dbReference>
<dbReference type="PANTHER" id="PTHR44757">
    <property type="entry name" value="DIGUANYLATE CYCLASE DGCP"/>
    <property type="match status" value="1"/>
</dbReference>
<dbReference type="NCBIfam" id="TIGR00254">
    <property type="entry name" value="GGDEF"/>
    <property type="match status" value="1"/>
</dbReference>
<keyword evidence="4" id="KW-1185">Reference proteome</keyword>
<dbReference type="PATRIC" id="fig|1114963.3.peg.251"/>
<dbReference type="Pfam" id="PF00990">
    <property type="entry name" value="GGDEF"/>
    <property type="match status" value="1"/>
</dbReference>
<dbReference type="EMBL" id="JACU01000001">
    <property type="protein sequence ID" value="KMS60342.1"/>
    <property type="molecule type" value="Genomic_DNA"/>
</dbReference>
<dbReference type="SMART" id="SM00267">
    <property type="entry name" value="GGDEF"/>
    <property type="match status" value="1"/>
</dbReference>
<dbReference type="InterPro" id="IPR035965">
    <property type="entry name" value="PAS-like_dom_sf"/>
</dbReference>
<evidence type="ECO:0000259" key="2">
    <source>
        <dbReference type="PROSITE" id="PS50887"/>
    </source>
</evidence>
<feature type="domain" description="PAC" evidence="1">
    <location>
        <begin position="91"/>
        <end position="142"/>
    </location>
</feature>
<dbReference type="PANTHER" id="PTHR44757:SF2">
    <property type="entry name" value="BIOFILM ARCHITECTURE MAINTENANCE PROTEIN MBAA"/>
    <property type="match status" value="1"/>
</dbReference>
<evidence type="ECO:0000313" key="3">
    <source>
        <dbReference type="EMBL" id="KMS60342.1"/>
    </source>
</evidence>
<accession>A0A0J7Y9P7</accession>
<dbReference type="InterPro" id="IPR043128">
    <property type="entry name" value="Rev_trsase/Diguanyl_cyclase"/>
</dbReference>
<sequence length="307" mass="34090">MYLQADRHRRGIQPLTDGRLVAQAAALVGMSAWCFDLDKQGLEWTDGVFDIFGIPRDVYVERGDSVSLYCEESRETMERLRAQAIRDRSSFSMEAEIRQPGGDLRWIRLTAATHVENGRAVMLYGMKQDITQERQQWQQLRRMAENDALTGLGNRARFHAEFLDLPAGSEALARIGALAIFDLNNFKEINDRWGHAAGDACIARFGQRLASAFPQARLIARIGGDEFAMLLPETLPAFSVESALRRRMTTLIRSVDWHGTSIPVGVSVGLAFTGGEGRRTPEEIFAAADLALYSAKKSGTSILRVAA</sequence>
<dbReference type="PROSITE" id="PS50113">
    <property type="entry name" value="PAC"/>
    <property type="match status" value="1"/>
</dbReference>
<dbReference type="CDD" id="cd01949">
    <property type="entry name" value="GGDEF"/>
    <property type="match status" value="1"/>
</dbReference>
<gene>
    <name evidence="3" type="ORF">V474_01270</name>
</gene>
<dbReference type="InterPro" id="IPR001610">
    <property type="entry name" value="PAC"/>
</dbReference>
<dbReference type="Proteomes" id="UP000052268">
    <property type="component" value="Unassembled WGS sequence"/>
</dbReference>
<dbReference type="InterPro" id="IPR052155">
    <property type="entry name" value="Biofilm_reg_signaling"/>
</dbReference>
<dbReference type="OrthoDB" id="315417at2"/>
<dbReference type="SMART" id="SM00086">
    <property type="entry name" value="PAC"/>
    <property type="match status" value="1"/>
</dbReference>
<reference evidence="3 4" key="1">
    <citation type="journal article" date="2015" name="G3 (Bethesda)">
        <title>Insights into Ongoing Evolution of the Hexachlorocyclohexane Catabolic Pathway from Comparative Genomics of Ten Sphingomonadaceae Strains.</title>
        <authorList>
            <person name="Pearce S.L."/>
            <person name="Oakeshott J.G."/>
            <person name="Pandey G."/>
        </authorList>
    </citation>
    <scope>NUCLEOTIDE SEQUENCE [LARGE SCALE GENOMIC DNA]</scope>
    <source>
        <strain evidence="3 4">LL02</strain>
    </source>
</reference>
<evidence type="ECO:0000259" key="1">
    <source>
        <dbReference type="PROSITE" id="PS50113"/>
    </source>
</evidence>
<dbReference type="InterPro" id="IPR000160">
    <property type="entry name" value="GGDEF_dom"/>
</dbReference>
<dbReference type="InterPro" id="IPR000700">
    <property type="entry name" value="PAS-assoc_C"/>
</dbReference>
<dbReference type="InterPro" id="IPR000014">
    <property type="entry name" value="PAS"/>
</dbReference>
<dbReference type="NCBIfam" id="TIGR00229">
    <property type="entry name" value="sensory_box"/>
    <property type="match status" value="1"/>
</dbReference>
<dbReference type="Gene3D" id="3.30.450.20">
    <property type="entry name" value="PAS domain"/>
    <property type="match status" value="1"/>
</dbReference>
<protein>
    <submittedName>
        <fullName evidence="3">Diguanylate cyclase</fullName>
    </submittedName>
</protein>
<feature type="domain" description="GGDEF" evidence="2">
    <location>
        <begin position="174"/>
        <end position="307"/>
    </location>
</feature>
<proteinExistence type="predicted"/>
<dbReference type="Pfam" id="PF08447">
    <property type="entry name" value="PAS_3"/>
    <property type="match status" value="1"/>
</dbReference>
<dbReference type="PROSITE" id="PS50887">
    <property type="entry name" value="GGDEF"/>
    <property type="match status" value="1"/>
</dbReference>
<dbReference type="AlphaFoldDB" id="A0A0J7Y9P7"/>
<dbReference type="RefSeq" id="WP_059149756.1">
    <property type="nucleotide sequence ID" value="NZ_KQ130452.1"/>
</dbReference>
<dbReference type="SUPFAM" id="SSF55785">
    <property type="entry name" value="PYP-like sensor domain (PAS domain)"/>
    <property type="match status" value="1"/>
</dbReference>
<organism evidence="3 4">
    <name type="scientific">Novosphingobium barchaimii LL02</name>
    <dbReference type="NCBI Taxonomy" id="1114963"/>
    <lineage>
        <taxon>Bacteria</taxon>
        <taxon>Pseudomonadati</taxon>
        <taxon>Pseudomonadota</taxon>
        <taxon>Alphaproteobacteria</taxon>
        <taxon>Sphingomonadales</taxon>
        <taxon>Sphingomonadaceae</taxon>
        <taxon>Novosphingobium</taxon>
    </lineage>
</organism>
<evidence type="ECO:0000313" key="4">
    <source>
        <dbReference type="Proteomes" id="UP000052268"/>
    </source>
</evidence>
<dbReference type="InterPro" id="IPR029787">
    <property type="entry name" value="Nucleotide_cyclase"/>
</dbReference>
<dbReference type="InterPro" id="IPR013655">
    <property type="entry name" value="PAS_fold_3"/>
</dbReference>
<name>A0A0J7Y9P7_9SPHN</name>
<dbReference type="Gene3D" id="3.30.70.270">
    <property type="match status" value="1"/>
</dbReference>
<comment type="caution">
    <text evidence="3">The sequence shown here is derived from an EMBL/GenBank/DDBJ whole genome shotgun (WGS) entry which is preliminary data.</text>
</comment>